<dbReference type="GO" id="GO:0004649">
    <property type="term" value="F:poly(ADP-ribose) glycohydrolase activity"/>
    <property type="evidence" value="ECO:0007669"/>
    <property type="project" value="UniProtKB-EC"/>
</dbReference>
<accession>A0A6B2E662</accession>
<evidence type="ECO:0000256" key="12">
    <source>
        <dbReference type="ARBA" id="ARBA00022801"/>
    </source>
</evidence>
<comment type="subcellular location">
    <subcellularLocation>
        <location evidence="2">Chromosome</location>
    </subcellularLocation>
    <subcellularLocation>
        <location evidence="4">Cytoplasm</location>
    </subcellularLocation>
    <subcellularLocation>
        <location evidence="3">Mitochondrion matrix</location>
    </subcellularLocation>
    <subcellularLocation>
        <location evidence="1">Nucleus</location>
    </subcellularLocation>
</comment>
<evidence type="ECO:0000256" key="18">
    <source>
        <dbReference type="ARBA" id="ARBA00042398"/>
    </source>
</evidence>
<dbReference type="FunFam" id="1.10.4080.10:FF:000001">
    <property type="entry name" value="ADP-ribose glycohydrolase ARH3"/>
    <property type="match status" value="1"/>
</dbReference>
<evidence type="ECO:0000256" key="22">
    <source>
        <dbReference type="ARBA" id="ARBA00043187"/>
    </source>
</evidence>
<dbReference type="GO" id="GO:0140290">
    <property type="term" value="P:peptidyl-serine ADP-deribosylation"/>
    <property type="evidence" value="ECO:0007669"/>
    <property type="project" value="UniProtKB-ARBA"/>
</dbReference>
<comment type="subunit">
    <text evidence="6">Monomer.</text>
</comment>
<evidence type="ECO:0000256" key="14">
    <source>
        <dbReference type="ARBA" id="ARBA00023128"/>
    </source>
</evidence>
<evidence type="ECO:0000256" key="9">
    <source>
        <dbReference type="ARBA" id="ARBA00022490"/>
    </source>
</evidence>
<dbReference type="EC" id="3.2.1.143" evidence="7"/>
<dbReference type="SUPFAM" id="SSF101478">
    <property type="entry name" value="ADP-ribosylglycohydrolase"/>
    <property type="match status" value="1"/>
</dbReference>
<dbReference type="GO" id="GO:0005694">
    <property type="term" value="C:chromosome"/>
    <property type="evidence" value="ECO:0007669"/>
    <property type="project" value="UniProtKB-SubCell"/>
</dbReference>
<sequence>MMEHGLLTSKFRGTLQGALIGDCCGAPYEGEPMEVGTKVVLKKFLQKLSGPYFSTPAKPYTDDTAMTISVAQELIETRGVNQEKLAKRFVQRYFVSPNRGYGNGVIELFNKFRSSRFQNIEQLARDQFSVRGSFGNGAAMRVSPVALFCVGSESEMVELVRKQAHITHSHKLGVNGAILQAIAIHQSLHLNPMKPIDTQNFVEELMRKMKPIEKDENDIDDGKPEPYHEQLKEIQTLLATEEPSDEVVLNNLGHSVAAPYSVPTAIYCFLRSLSEIKDIPVENPFMRCLEYAISLGGDTDTIASMACAISGAYYGESIIPPSLLKHCEASEEVSSLADALNQALPK</sequence>
<proteinExistence type="inferred from homology"/>
<comment type="similarity">
    <text evidence="5">Belongs to the ADP-ribosylglycohydrolase family.</text>
</comment>
<evidence type="ECO:0000256" key="10">
    <source>
        <dbReference type="ARBA" id="ARBA00022723"/>
    </source>
</evidence>
<dbReference type="PANTHER" id="PTHR16222:SF24">
    <property type="entry name" value="ADP-RIBOSYLHYDROLASE ARH3"/>
    <property type="match status" value="1"/>
</dbReference>
<evidence type="ECO:0000256" key="8">
    <source>
        <dbReference type="ARBA" id="ARBA00022454"/>
    </source>
</evidence>
<evidence type="ECO:0000256" key="19">
    <source>
        <dbReference type="ARBA" id="ARBA00042471"/>
    </source>
</evidence>
<evidence type="ECO:0000256" key="17">
    <source>
        <dbReference type="ARBA" id="ARBA00041057"/>
    </source>
</evidence>
<evidence type="ECO:0000256" key="21">
    <source>
        <dbReference type="ARBA" id="ARBA00042850"/>
    </source>
</evidence>
<dbReference type="GO" id="GO:0005759">
    <property type="term" value="C:mitochondrial matrix"/>
    <property type="evidence" value="ECO:0007669"/>
    <property type="project" value="UniProtKB-SubCell"/>
</dbReference>
<feature type="binding site" evidence="25">
    <location>
        <position position="300"/>
    </location>
    <ligand>
        <name>Mg(2+)</name>
        <dbReference type="ChEBI" id="CHEBI:18420"/>
        <label>1</label>
    </ligand>
</feature>
<dbReference type="GO" id="GO:0005634">
    <property type="term" value="C:nucleus"/>
    <property type="evidence" value="ECO:0007669"/>
    <property type="project" value="UniProtKB-SubCell"/>
</dbReference>
<reference evidence="26" key="1">
    <citation type="submission" date="2019-10" db="EMBL/GenBank/DDBJ databases">
        <title>Short sand fly seasons in Tbilisi, Georgia, hinder development of host immunity to saliva of the visceral leishmaniasis vector Phlebotomus kandelakii.</title>
        <authorList>
            <person name="Oliveira F."/>
            <person name="Giorgobiani E."/>
            <person name="Guimaraes-Costa A.B."/>
            <person name="Abdeladhim M."/>
            <person name="Oristian J."/>
            <person name="Tskhvaradze L."/>
            <person name="Tsertsvadze N."/>
            <person name="Zakalashvili M."/>
            <person name="Valenzuela J.G."/>
            <person name="Kamhawi S."/>
        </authorList>
    </citation>
    <scope>NUCLEOTIDE SEQUENCE</scope>
    <source>
        <strain evidence="26">Wild-capture in Tbilisi</strain>
        <tissue evidence="26">Salivary glands</tissue>
    </source>
</reference>
<dbReference type="InterPro" id="IPR005502">
    <property type="entry name" value="Ribosyl_crysJ1"/>
</dbReference>
<evidence type="ECO:0000256" key="13">
    <source>
        <dbReference type="ARBA" id="ARBA00022842"/>
    </source>
</evidence>
<keyword evidence="10 25" id="KW-0479">Metal-binding</keyword>
<dbReference type="InterPro" id="IPR036705">
    <property type="entry name" value="Ribosyl_crysJ1_sf"/>
</dbReference>
<evidence type="ECO:0000256" key="3">
    <source>
        <dbReference type="ARBA" id="ARBA00004305"/>
    </source>
</evidence>
<evidence type="ECO:0000256" key="15">
    <source>
        <dbReference type="ARBA" id="ARBA00023204"/>
    </source>
</evidence>
<name>A0A6B2E662_9DIPT</name>
<feature type="binding site" evidence="25">
    <location>
        <position position="62"/>
    </location>
    <ligand>
        <name>Mg(2+)</name>
        <dbReference type="ChEBI" id="CHEBI:18420"/>
        <label>1</label>
    </ligand>
</feature>
<evidence type="ECO:0000256" key="20">
    <source>
        <dbReference type="ARBA" id="ARBA00042722"/>
    </source>
</evidence>
<feature type="binding site" evidence="25">
    <location>
        <position position="63"/>
    </location>
    <ligand>
        <name>Mg(2+)</name>
        <dbReference type="ChEBI" id="CHEBI:18420"/>
        <label>1</label>
    </ligand>
</feature>
<evidence type="ECO:0000256" key="24">
    <source>
        <dbReference type="ARBA" id="ARBA00049015"/>
    </source>
</evidence>
<evidence type="ECO:0000256" key="23">
    <source>
        <dbReference type="ARBA" id="ARBA00043193"/>
    </source>
</evidence>
<evidence type="ECO:0000256" key="7">
    <source>
        <dbReference type="ARBA" id="ARBA00012255"/>
    </source>
</evidence>
<evidence type="ECO:0000256" key="1">
    <source>
        <dbReference type="ARBA" id="ARBA00004123"/>
    </source>
</evidence>
<evidence type="ECO:0000256" key="2">
    <source>
        <dbReference type="ARBA" id="ARBA00004286"/>
    </source>
</evidence>
<evidence type="ECO:0000256" key="6">
    <source>
        <dbReference type="ARBA" id="ARBA00011245"/>
    </source>
</evidence>
<evidence type="ECO:0000256" key="5">
    <source>
        <dbReference type="ARBA" id="ARBA00010702"/>
    </source>
</evidence>
<feature type="binding site" evidence="25">
    <location>
        <position position="301"/>
    </location>
    <ligand>
        <name>Mg(2+)</name>
        <dbReference type="ChEBI" id="CHEBI:18420"/>
        <label>1</label>
    </ligand>
</feature>
<evidence type="ECO:0000256" key="16">
    <source>
        <dbReference type="ARBA" id="ARBA00023242"/>
    </source>
</evidence>
<dbReference type="InterPro" id="IPR050792">
    <property type="entry name" value="ADP-ribosylglycohydrolase"/>
</dbReference>
<keyword evidence="11" id="KW-0227">DNA damage</keyword>
<dbReference type="Pfam" id="PF03747">
    <property type="entry name" value="ADP_ribosyl_GH"/>
    <property type="match status" value="1"/>
</dbReference>
<keyword evidence="9" id="KW-0963">Cytoplasm</keyword>
<keyword evidence="8" id="KW-0158">Chromosome</keyword>
<feature type="binding site" evidence="25">
    <location>
        <position position="61"/>
    </location>
    <ligand>
        <name>Mg(2+)</name>
        <dbReference type="ChEBI" id="CHEBI:18420"/>
        <label>1</label>
    </ligand>
</feature>
<dbReference type="EMBL" id="GIFK01000329">
    <property type="protein sequence ID" value="NBJ58032.1"/>
    <property type="molecule type" value="Transcribed_RNA"/>
</dbReference>
<dbReference type="GO" id="GO:0006281">
    <property type="term" value="P:DNA repair"/>
    <property type="evidence" value="ECO:0007669"/>
    <property type="project" value="UniProtKB-KW"/>
</dbReference>
<evidence type="ECO:0000313" key="26">
    <source>
        <dbReference type="EMBL" id="NBJ58032.1"/>
    </source>
</evidence>
<keyword evidence="12" id="KW-0378">Hydrolase</keyword>
<keyword evidence="15" id="KW-0234">DNA repair</keyword>
<dbReference type="PANTHER" id="PTHR16222">
    <property type="entry name" value="ADP-RIBOSYLGLYCOHYDROLASE"/>
    <property type="match status" value="1"/>
</dbReference>
<keyword evidence="16" id="KW-0539">Nucleus</keyword>
<comment type="cofactor">
    <cofactor evidence="25">
        <name>Mg(2+)</name>
        <dbReference type="ChEBI" id="CHEBI:18420"/>
    </cofactor>
    <text evidence="25">Binds 2 magnesium ions per subunit.</text>
</comment>
<feature type="binding site" evidence="25">
    <location>
        <position position="298"/>
    </location>
    <ligand>
        <name>Mg(2+)</name>
        <dbReference type="ChEBI" id="CHEBI:18420"/>
        <label>1</label>
    </ligand>
</feature>
<organism evidence="26">
    <name type="scientific">Phlebotomus kandelakii</name>
    <dbReference type="NCBI Taxonomy" id="1109342"/>
    <lineage>
        <taxon>Eukaryota</taxon>
        <taxon>Metazoa</taxon>
        <taxon>Ecdysozoa</taxon>
        <taxon>Arthropoda</taxon>
        <taxon>Hexapoda</taxon>
        <taxon>Insecta</taxon>
        <taxon>Pterygota</taxon>
        <taxon>Neoptera</taxon>
        <taxon>Endopterygota</taxon>
        <taxon>Diptera</taxon>
        <taxon>Nematocera</taxon>
        <taxon>Psychodoidea</taxon>
        <taxon>Psychodidae</taxon>
        <taxon>Phlebotomus</taxon>
        <taxon>Larroussius</taxon>
    </lineage>
</organism>
<dbReference type="AlphaFoldDB" id="A0A6B2E662"/>
<comment type="catalytic activity">
    <reaction evidence="24">
        <text>alpha-NAD(+) + H2O = ADP-D-ribose + nicotinamide + H(+)</text>
        <dbReference type="Rhea" id="RHEA:68792"/>
        <dbReference type="ChEBI" id="CHEBI:15377"/>
        <dbReference type="ChEBI" id="CHEBI:15378"/>
        <dbReference type="ChEBI" id="CHEBI:17154"/>
        <dbReference type="ChEBI" id="CHEBI:57967"/>
        <dbReference type="ChEBI" id="CHEBI:77017"/>
    </reaction>
</comment>
<evidence type="ECO:0000256" key="11">
    <source>
        <dbReference type="ARBA" id="ARBA00022763"/>
    </source>
</evidence>
<dbReference type="GO" id="GO:0046872">
    <property type="term" value="F:metal ion binding"/>
    <property type="evidence" value="ECO:0007669"/>
    <property type="project" value="UniProtKB-KW"/>
</dbReference>
<keyword evidence="14" id="KW-0496">Mitochondrion</keyword>
<keyword evidence="13 25" id="KW-0460">Magnesium</keyword>
<evidence type="ECO:0000256" key="4">
    <source>
        <dbReference type="ARBA" id="ARBA00004496"/>
    </source>
</evidence>
<evidence type="ECO:0000256" key="25">
    <source>
        <dbReference type="PIRSR" id="PIRSR605502-1"/>
    </source>
</evidence>
<dbReference type="Gene3D" id="1.10.4080.10">
    <property type="entry name" value="ADP-ribosylation/Crystallin J1"/>
    <property type="match status" value="1"/>
</dbReference>
<protein>
    <recommendedName>
        <fullName evidence="17">ADP-ribosylhydrolase ARH3</fullName>
        <ecNumber evidence="7">3.2.1.143</ecNumber>
    </recommendedName>
    <alternativeName>
        <fullName evidence="18">ADP-ribose glycohydrolase ARH3</fullName>
    </alternativeName>
    <alternativeName>
        <fullName evidence="19">ADP-ribosylhydrolase 3</fullName>
    </alternativeName>
    <alternativeName>
        <fullName evidence="22">O-acetyl-ADP-ribose deacetylase ARH3</fullName>
    </alternativeName>
    <alternativeName>
        <fullName evidence="23">Poly(ADP-ribose) glycohydrolase ARH3</fullName>
    </alternativeName>
    <alternativeName>
        <fullName evidence="21">[Protein ADP-ribosylarginine] hydrolase-like protein 2</fullName>
    </alternativeName>
    <alternativeName>
        <fullName evidence="20">[Protein ADP-ribosylserine] hydrolase</fullName>
    </alternativeName>
</protein>